<organism evidence="2 3">
    <name type="scientific">Rhizobium leguminosarum</name>
    <dbReference type="NCBI Taxonomy" id="384"/>
    <lineage>
        <taxon>Bacteria</taxon>
        <taxon>Pseudomonadati</taxon>
        <taxon>Pseudomonadota</taxon>
        <taxon>Alphaproteobacteria</taxon>
        <taxon>Hyphomicrobiales</taxon>
        <taxon>Rhizobiaceae</taxon>
        <taxon>Rhizobium/Agrobacterium group</taxon>
        <taxon>Rhizobium</taxon>
    </lineage>
</organism>
<name>A0A2K9ZA43_RHILE</name>
<gene>
    <name evidence="2" type="ORF">CUJ84_Chr004828</name>
</gene>
<accession>A0A2K9ZA43</accession>
<evidence type="ECO:0000313" key="3">
    <source>
        <dbReference type="Proteomes" id="UP000238523"/>
    </source>
</evidence>
<dbReference type="Proteomes" id="UP000238523">
    <property type="component" value="Chromosome"/>
</dbReference>
<proteinExistence type="predicted"/>
<protein>
    <submittedName>
        <fullName evidence="2">Uncharacterized protein</fullName>
    </submittedName>
</protein>
<sequence>MNTSFDLFRLRVLVAPIQARGRRQSFGGPSAAPLARQDKGLAHRSGQTRCVCREFDEHSQ</sequence>
<evidence type="ECO:0000313" key="2">
    <source>
        <dbReference type="EMBL" id="AUW45126.1"/>
    </source>
</evidence>
<dbReference type="AlphaFoldDB" id="A0A2K9ZA43"/>
<dbReference type="EMBL" id="CP025012">
    <property type="protein sequence ID" value="AUW45126.1"/>
    <property type="molecule type" value="Genomic_DNA"/>
</dbReference>
<feature type="region of interest" description="Disordered" evidence="1">
    <location>
        <begin position="23"/>
        <end position="46"/>
    </location>
</feature>
<reference evidence="2 3" key="1">
    <citation type="submission" date="2017-11" db="EMBL/GenBank/DDBJ databases">
        <title>Complete genome of Rhizobium leguminosarum Norway, an ineffective micro-symbiont.</title>
        <authorList>
            <person name="Hoffrichter A."/>
            <person name="Liang J."/>
            <person name="Brachmann A."/>
            <person name="Marin M."/>
        </authorList>
    </citation>
    <scope>NUCLEOTIDE SEQUENCE [LARGE SCALE GENOMIC DNA]</scope>
    <source>
        <strain evidence="2 3">Norway</strain>
    </source>
</reference>
<evidence type="ECO:0000256" key="1">
    <source>
        <dbReference type="SAM" id="MobiDB-lite"/>
    </source>
</evidence>